<gene>
    <name evidence="4" type="ORF">IM532_09445</name>
</gene>
<keyword evidence="2" id="KW-0472">Membrane</keyword>
<reference evidence="4" key="1">
    <citation type="submission" date="2020-10" db="EMBL/GenBank/DDBJ databases">
        <authorList>
            <person name="Lu T."/>
            <person name="Wang Q."/>
            <person name="Han X."/>
        </authorList>
    </citation>
    <scope>NUCLEOTIDE SEQUENCE</scope>
    <source>
        <strain evidence="4">WQ 117</strain>
    </source>
</reference>
<dbReference type="Pfam" id="PF13584">
    <property type="entry name" value="BatD"/>
    <property type="match status" value="1"/>
</dbReference>
<keyword evidence="2" id="KW-1133">Transmembrane helix</keyword>
<dbReference type="AlphaFoldDB" id="A0A8J7FNF0"/>
<comment type="caution">
    <text evidence="4">The sequence shown here is derived from an EMBL/GenBank/DDBJ whole genome shotgun (WGS) entry which is preliminary data.</text>
</comment>
<protein>
    <recommendedName>
        <fullName evidence="6">Protein BatD</fullName>
    </recommendedName>
</protein>
<keyword evidence="2" id="KW-0812">Transmembrane</keyword>
<feature type="compositionally biased region" description="Basic and acidic residues" evidence="1">
    <location>
        <begin position="312"/>
        <end position="322"/>
    </location>
</feature>
<feature type="signal peptide" evidence="3">
    <location>
        <begin position="1"/>
        <end position="19"/>
    </location>
</feature>
<dbReference type="EMBL" id="JADGIK010000006">
    <property type="protein sequence ID" value="MBF0597667.1"/>
    <property type="molecule type" value="Genomic_DNA"/>
</dbReference>
<keyword evidence="3" id="KW-0732">Signal</keyword>
<evidence type="ECO:0000256" key="2">
    <source>
        <dbReference type="SAM" id="Phobius"/>
    </source>
</evidence>
<feature type="region of interest" description="Disordered" evidence="1">
    <location>
        <begin position="301"/>
        <end position="322"/>
    </location>
</feature>
<organism evidence="4 5">
    <name type="scientific">Faecalibacter rhinopitheci</name>
    <dbReference type="NCBI Taxonomy" id="2779678"/>
    <lineage>
        <taxon>Bacteria</taxon>
        <taxon>Pseudomonadati</taxon>
        <taxon>Bacteroidota</taxon>
        <taxon>Flavobacteriia</taxon>
        <taxon>Flavobacteriales</taxon>
        <taxon>Weeksellaceae</taxon>
        <taxon>Faecalibacter</taxon>
    </lineage>
</organism>
<keyword evidence="5" id="KW-1185">Reference proteome</keyword>
<proteinExistence type="predicted"/>
<feature type="chain" id="PRO_5035209632" description="Protein BatD" evidence="3">
    <location>
        <begin position="20"/>
        <end position="322"/>
    </location>
</feature>
<evidence type="ECO:0000313" key="4">
    <source>
        <dbReference type="EMBL" id="MBF0597667.1"/>
    </source>
</evidence>
<dbReference type="Proteomes" id="UP000608754">
    <property type="component" value="Unassembled WGS sequence"/>
</dbReference>
<evidence type="ECO:0000313" key="5">
    <source>
        <dbReference type="Proteomes" id="UP000608754"/>
    </source>
</evidence>
<evidence type="ECO:0000256" key="1">
    <source>
        <dbReference type="SAM" id="MobiDB-lite"/>
    </source>
</evidence>
<sequence length="322" mass="37557">MKKLLLLGTLFVGMLTSFGQDIEAKIDTSRIRIGEPVRLTYKVDYKKGDKIQFQTLKDTLSHHIEIIDQKFDTVMEGEQNKIIHQLDLTSFDEGEFLIRTIPVIINGQTFKTPSFQINVEDVKVDTAQAKVHPIKPVMTEEYTLKDYWNKYWIIGIAALIAFIIAIVLIVLYIRSKSRNLKNKIPKTPYEEVIDGLKSIDAKKYLKRGEQKEFYTQLSFLLRRYIGKVYSVSALELLSDDLVQFITEKTDILEEDKIEFKKFLFDADLAKFAKQEFDDQKNQTYRKWVGEFVERIKPLNLPENDTATEDDVTGEKYKKWDNS</sequence>
<feature type="transmembrane region" description="Helical" evidence="2">
    <location>
        <begin position="151"/>
        <end position="173"/>
    </location>
</feature>
<dbReference type="InterPro" id="IPR025738">
    <property type="entry name" value="BatD"/>
</dbReference>
<evidence type="ECO:0000256" key="3">
    <source>
        <dbReference type="SAM" id="SignalP"/>
    </source>
</evidence>
<dbReference type="RefSeq" id="WP_194183216.1">
    <property type="nucleotide sequence ID" value="NZ_JADGIK010000006.1"/>
</dbReference>
<evidence type="ECO:0008006" key="6">
    <source>
        <dbReference type="Google" id="ProtNLM"/>
    </source>
</evidence>
<name>A0A8J7FNF0_9FLAO</name>
<accession>A0A8J7FNF0</accession>